<dbReference type="RefSeq" id="WP_250856883.1">
    <property type="nucleotide sequence ID" value="NZ_JAGSOJ010000001.1"/>
</dbReference>
<reference evidence="1" key="2">
    <citation type="submission" date="2021-04" db="EMBL/GenBank/DDBJ databases">
        <authorList>
            <person name="Dong X."/>
        </authorList>
    </citation>
    <scope>NUCLEOTIDE SEQUENCE</scope>
    <source>
        <strain evidence="1">ZWT</strain>
    </source>
</reference>
<evidence type="ECO:0000313" key="1">
    <source>
        <dbReference type="EMBL" id="MCM1988110.1"/>
    </source>
</evidence>
<reference evidence="1" key="1">
    <citation type="journal article" date="2021" name="mSystems">
        <title>Bacteria and Archaea Synergistically Convert Glycine Betaine to Biogenic Methane in the Formosa Cold Seep of the South China Sea.</title>
        <authorList>
            <person name="Li L."/>
            <person name="Zhang W."/>
            <person name="Zhang S."/>
            <person name="Song L."/>
            <person name="Sun Q."/>
            <person name="Zhang H."/>
            <person name="Xiang H."/>
            <person name="Dong X."/>
        </authorList>
    </citation>
    <scope>NUCLEOTIDE SEQUENCE</scope>
    <source>
        <strain evidence="1">ZWT</strain>
    </source>
</reference>
<keyword evidence="2" id="KW-1185">Reference proteome</keyword>
<keyword evidence="1" id="KW-0966">Cell projection</keyword>
<accession>A0A9J6NVT7</accession>
<dbReference type="PANTHER" id="PTHR37166:SF1">
    <property type="entry name" value="PROTEIN FLAG"/>
    <property type="match status" value="1"/>
</dbReference>
<keyword evidence="1" id="KW-0282">Flagellum</keyword>
<gene>
    <name evidence="1" type="ORF">KDK92_00035</name>
</gene>
<dbReference type="Pfam" id="PF03646">
    <property type="entry name" value="FlaG"/>
    <property type="match status" value="1"/>
</dbReference>
<organism evidence="1 2">
    <name type="scientific">Oceanirhabdus seepicola</name>
    <dbReference type="NCBI Taxonomy" id="2828781"/>
    <lineage>
        <taxon>Bacteria</taxon>
        <taxon>Bacillati</taxon>
        <taxon>Bacillota</taxon>
        <taxon>Clostridia</taxon>
        <taxon>Eubacteriales</taxon>
        <taxon>Clostridiaceae</taxon>
        <taxon>Oceanirhabdus</taxon>
    </lineage>
</organism>
<keyword evidence="1" id="KW-0969">Cilium</keyword>
<comment type="caution">
    <text evidence="1">The sequence shown here is derived from an EMBL/GenBank/DDBJ whole genome shotgun (WGS) entry which is preliminary data.</text>
</comment>
<dbReference type="InterPro" id="IPR005186">
    <property type="entry name" value="FlaG"/>
</dbReference>
<dbReference type="InterPro" id="IPR035924">
    <property type="entry name" value="FlaG-like_sf"/>
</dbReference>
<dbReference type="PANTHER" id="PTHR37166">
    <property type="entry name" value="PROTEIN FLAG"/>
    <property type="match status" value="1"/>
</dbReference>
<protein>
    <submittedName>
        <fullName evidence="1">Flagellar protein FlaG</fullName>
    </submittedName>
</protein>
<evidence type="ECO:0000313" key="2">
    <source>
        <dbReference type="Proteomes" id="UP001056429"/>
    </source>
</evidence>
<dbReference type="EMBL" id="JAGSOJ010000001">
    <property type="protein sequence ID" value="MCM1988110.1"/>
    <property type="molecule type" value="Genomic_DNA"/>
</dbReference>
<sequence>MEINSRSYLRGNHFKKNEYLKLKAEGNGDIKGINVDNERLNTTITKKDNVENEKNYKSNESISAEDFIKSDNKEEKIEEAIEILNKLLHKRKSKIEVENHDFFKNDLMMKIIDEETGEVLVEVPPKKILDMIATMVEMAEGIVIDKKA</sequence>
<dbReference type="Gene3D" id="3.30.160.170">
    <property type="entry name" value="FlaG-like"/>
    <property type="match status" value="1"/>
</dbReference>
<dbReference type="AlphaFoldDB" id="A0A9J6NVT7"/>
<name>A0A9J6NVT7_9CLOT</name>
<dbReference type="SUPFAM" id="SSF160214">
    <property type="entry name" value="FlaG-like"/>
    <property type="match status" value="1"/>
</dbReference>
<proteinExistence type="predicted"/>
<dbReference type="Proteomes" id="UP001056429">
    <property type="component" value="Unassembled WGS sequence"/>
</dbReference>